<feature type="region of interest" description="Disordered" evidence="1">
    <location>
        <begin position="125"/>
        <end position="156"/>
    </location>
</feature>
<evidence type="ECO:0000313" key="2">
    <source>
        <dbReference type="EMBL" id="MCP9000316.1"/>
    </source>
</evidence>
<organism evidence="2 3">
    <name type="scientific">Pseudarthrobacter humi</name>
    <dbReference type="NCBI Taxonomy" id="2952523"/>
    <lineage>
        <taxon>Bacteria</taxon>
        <taxon>Bacillati</taxon>
        <taxon>Actinomycetota</taxon>
        <taxon>Actinomycetes</taxon>
        <taxon>Micrococcales</taxon>
        <taxon>Micrococcaceae</taxon>
        <taxon>Pseudarthrobacter</taxon>
    </lineage>
</organism>
<gene>
    <name evidence="2" type="ORF">NFC73_11335</name>
</gene>
<keyword evidence="3" id="KW-1185">Reference proteome</keyword>
<reference evidence="2 3" key="1">
    <citation type="submission" date="2022-06" db="EMBL/GenBank/DDBJ databases">
        <title>Pseudarthrobacter sp. strain RMG13 Genome sequencing and assembly.</title>
        <authorList>
            <person name="Kim I."/>
        </authorList>
    </citation>
    <scope>NUCLEOTIDE SEQUENCE [LARGE SCALE GENOMIC DNA]</scope>
    <source>
        <strain evidence="2 3">RMG13</strain>
    </source>
</reference>
<dbReference type="Proteomes" id="UP001524318">
    <property type="component" value="Unassembled WGS sequence"/>
</dbReference>
<evidence type="ECO:0000256" key="1">
    <source>
        <dbReference type="SAM" id="MobiDB-lite"/>
    </source>
</evidence>
<dbReference type="InterPro" id="IPR011990">
    <property type="entry name" value="TPR-like_helical_dom_sf"/>
</dbReference>
<evidence type="ECO:0008006" key="4">
    <source>
        <dbReference type="Google" id="ProtNLM"/>
    </source>
</evidence>
<accession>A0ABT1LR90</accession>
<dbReference type="EMBL" id="JANCLV010000006">
    <property type="protein sequence ID" value="MCP9000316.1"/>
    <property type="molecule type" value="Genomic_DNA"/>
</dbReference>
<sequence length="202" mass="21820">MLKAHGPGLISNEELLDWVYNLLHPYPELFNQNPHALHLYAMACEEFGWADKAIAAYAESAAHVSLIEDPAREAAAYTALARQYYDCGDIDSASRAASQAMFLNLHVGDTPNWPSTGSMTSAFVRPKPNRAASPRRVWTGSPPPSATTPGQPGPFTPLLRSGHDDIAQADPDAVAGRLDRRLFSHPVAEHVDGGRGALPITQ</sequence>
<proteinExistence type="predicted"/>
<feature type="compositionally biased region" description="Pro residues" evidence="1">
    <location>
        <begin position="141"/>
        <end position="155"/>
    </location>
</feature>
<dbReference type="SUPFAM" id="SSF48452">
    <property type="entry name" value="TPR-like"/>
    <property type="match status" value="1"/>
</dbReference>
<dbReference type="Gene3D" id="1.25.40.10">
    <property type="entry name" value="Tetratricopeptide repeat domain"/>
    <property type="match status" value="1"/>
</dbReference>
<comment type="caution">
    <text evidence="2">The sequence shown here is derived from an EMBL/GenBank/DDBJ whole genome shotgun (WGS) entry which is preliminary data.</text>
</comment>
<name>A0ABT1LR90_9MICC</name>
<protein>
    <recommendedName>
        <fullName evidence="4">Tetratricopeptide repeat protein</fullName>
    </recommendedName>
</protein>
<evidence type="ECO:0000313" key="3">
    <source>
        <dbReference type="Proteomes" id="UP001524318"/>
    </source>
</evidence>